<proteinExistence type="predicted"/>
<organism evidence="1">
    <name type="scientific">viral metagenome</name>
    <dbReference type="NCBI Taxonomy" id="1070528"/>
    <lineage>
        <taxon>unclassified sequences</taxon>
        <taxon>metagenomes</taxon>
        <taxon>organismal metagenomes</taxon>
    </lineage>
</organism>
<dbReference type="EMBL" id="MN739735">
    <property type="protein sequence ID" value="QHT23866.1"/>
    <property type="molecule type" value="Genomic_DNA"/>
</dbReference>
<dbReference type="AlphaFoldDB" id="A0A6C0E411"/>
<protein>
    <submittedName>
        <fullName evidence="1">Uncharacterized protein</fullName>
    </submittedName>
</protein>
<name>A0A6C0E411_9ZZZZ</name>
<sequence>MNETNNANNLNMCVETIHGLFEKYKDNEYMLNRIVTHIENYLSNTLENELVNYEKRITRRSFLTNEQQIFIQVFLSKHQYYYLSTNNNFYEYDGKNYKIVKEDDIIHCLLSNISKDRVLLQWKHKTKINIIKQIKDRNLFASIPETDTIQNILSLLYPYLFPTKNQAKHFLTILGDNINKKNQNLIFLVNPQTKRVLSELEYIANLSIGHTNITNNFMTKYHENHTFENCRLLKMNDNVSFDVWKDILRNYGLDLLCVASHYSIRHVNSDLFLNNNADEETKKYIYFLKETSHIEIIEDFCNKYIVSDDTNVCKIEWKMLHFLWKQYLGKSSLPGMIYANNFKGLLKEKYKYDENIDSFINITSKFLPLQSEFIKFWESTINVGSIADSTFDSELEVDEICSLFKLWSKLNAGTNNCNNINEENVTSILRHFFSDIVIIDDKYVLNVSSVSWNKNKDIENSFEHIKKHLKDSNTTLLSFDEAYNLYYTYCNLISHQLVVSKRYFEKFLYYKIPEHIIYENFIETNWFYV</sequence>
<evidence type="ECO:0000313" key="1">
    <source>
        <dbReference type="EMBL" id="QHT23866.1"/>
    </source>
</evidence>
<reference evidence="1" key="1">
    <citation type="journal article" date="2020" name="Nature">
        <title>Giant virus diversity and host interactions through global metagenomics.</title>
        <authorList>
            <person name="Schulz F."/>
            <person name="Roux S."/>
            <person name="Paez-Espino D."/>
            <person name="Jungbluth S."/>
            <person name="Walsh D.A."/>
            <person name="Denef V.J."/>
            <person name="McMahon K.D."/>
            <person name="Konstantinidis K.T."/>
            <person name="Eloe-Fadrosh E.A."/>
            <person name="Kyrpides N.C."/>
            <person name="Woyke T."/>
        </authorList>
    </citation>
    <scope>NUCLEOTIDE SEQUENCE</scope>
    <source>
        <strain evidence="1">GVMAG-M-3300023179-132</strain>
    </source>
</reference>
<accession>A0A6C0E411</accession>